<dbReference type="GO" id="GO:0005739">
    <property type="term" value="C:mitochondrion"/>
    <property type="evidence" value="ECO:0007669"/>
    <property type="project" value="UniProtKB-SubCell"/>
</dbReference>
<dbReference type="GO" id="GO:0006120">
    <property type="term" value="P:mitochondrial electron transport, NADH to ubiquinone"/>
    <property type="evidence" value="ECO:0007669"/>
    <property type="project" value="TreeGrafter"/>
</dbReference>
<organism evidence="6 7">
    <name type="scientific">Polysphondylium violaceum</name>
    <dbReference type="NCBI Taxonomy" id="133409"/>
    <lineage>
        <taxon>Eukaryota</taxon>
        <taxon>Amoebozoa</taxon>
        <taxon>Evosea</taxon>
        <taxon>Eumycetozoa</taxon>
        <taxon>Dictyostelia</taxon>
        <taxon>Dictyosteliales</taxon>
        <taxon>Dictyosteliaceae</taxon>
        <taxon>Polysphondylium</taxon>
    </lineage>
</organism>
<dbReference type="EMBL" id="AJWJ01000084">
    <property type="protein sequence ID" value="KAF2075833.1"/>
    <property type="molecule type" value="Genomic_DNA"/>
</dbReference>
<gene>
    <name evidence="6" type="ORF">CYY_002867</name>
</gene>
<comment type="subcellular location">
    <subcellularLocation>
        <location evidence="1">Mitochondrion</location>
    </subcellularLocation>
</comment>
<evidence type="ECO:0000256" key="1">
    <source>
        <dbReference type="ARBA" id="ARBA00004173"/>
    </source>
</evidence>
<evidence type="ECO:0000256" key="3">
    <source>
        <dbReference type="ARBA" id="ARBA00023128"/>
    </source>
</evidence>
<feature type="domain" description="NADH:ubiquinone oxidoreductase intermediate-associated protein 30" evidence="5">
    <location>
        <begin position="23"/>
        <end position="187"/>
    </location>
</feature>
<accession>A0A8J4PXH3</accession>
<dbReference type="OrthoDB" id="42561at2759"/>
<keyword evidence="3" id="KW-0496">Mitochondrion</keyword>
<evidence type="ECO:0000313" key="6">
    <source>
        <dbReference type="EMBL" id="KAF2075833.1"/>
    </source>
</evidence>
<dbReference type="InterPro" id="IPR008979">
    <property type="entry name" value="Galactose-bd-like_sf"/>
</dbReference>
<dbReference type="PANTHER" id="PTHR13194">
    <property type="entry name" value="COMPLEX I INTERMEDIATE-ASSOCIATED PROTEIN 30"/>
    <property type="match status" value="1"/>
</dbReference>
<sequence length="216" mass="24899">MIKSFTKLFKGSSIRREGEEILFSFREKFDPSKWRLISDKEVGGHSKASFEWDPQEYAVFKGNISKKLPENNPRITSSGYAGVYSPTIDISYLDMERYNTLVLRVNTDGKTYAVGLLKSDERQVMYKSIFTTSKANQWETIEIPLDDFFKIQKGTVVLDLEQMKRENISNIGFIQSERSEGPFELKIDYMKLSTSDLKPTFFTDSRTTSTTGRPLF</sequence>
<comment type="caution">
    <text evidence="6">The sequence shown here is derived from an EMBL/GenBank/DDBJ whole genome shotgun (WGS) entry which is preliminary data.</text>
</comment>
<evidence type="ECO:0000256" key="2">
    <source>
        <dbReference type="ARBA" id="ARBA00007884"/>
    </source>
</evidence>
<dbReference type="GO" id="GO:0032981">
    <property type="term" value="P:mitochondrial respiratory chain complex I assembly"/>
    <property type="evidence" value="ECO:0007669"/>
    <property type="project" value="TreeGrafter"/>
</dbReference>
<dbReference type="InterPro" id="IPR013857">
    <property type="entry name" value="NADH-UbQ_OxRdtase-assoc_prot30"/>
</dbReference>
<proteinExistence type="inferred from homology"/>
<dbReference type="Gene3D" id="2.60.120.430">
    <property type="entry name" value="Galactose-binding lectin"/>
    <property type="match status" value="1"/>
</dbReference>
<dbReference type="Pfam" id="PF08547">
    <property type="entry name" value="CIA30"/>
    <property type="match status" value="1"/>
</dbReference>
<comment type="similarity">
    <text evidence="2">Belongs to the CIA30 family.</text>
</comment>
<dbReference type="Proteomes" id="UP000695562">
    <property type="component" value="Unassembled WGS sequence"/>
</dbReference>
<evidence type="ECO:0000313" key="7">
    <source>
        <dbReference type="Proteomes" id="UP000695562"/>
    </source>
</evidence>
<dbReference type="GO" id="GO:0051082">
    <property type="term" value="F:unfolded protein binding"/>
    <property type="evidence" value="ECO:0007669"/>
    <property type="project" value="TreeGrafter"/>
</dbReference>
<keyword evidence="7" id="KW-1185">Reference proteome</keyword>
<name>A0A8J4PXH3_9MYCE</name>
<evidence type="ECO:0000259" key="5">
    <source>
        <dbReference type="Pfam" id="PF08547"/>
    </source>
</evidence>
<reference evidence="6" key="1">
    <citation type="submission" date="2020-01" db="EMBL/GenBank/DDBJ databases">
        <title>Development of genomics and gene disruption for Polysphondylium violaceum indicates a role for the polyketide synthase stlB in stalk morphogenesis.</title>
        <authorList>
            <person name="Narita B."/>
            <person name="Kawabe Y."/>
            <person name="Kin K."/>
            <person name="Saito T."/>
            <person name="Gibbs R."/>
            <person name="Kuspa A."/>
            <person name="Muzny D."/>
            <person name="Queller D."/>
            <person name="Richards S."/>
            <person name="Strassman J."/>
            <person name="Sucgang R."/>
            <person name="Worley K."/>
            <person name="Schaap P."/>
        </authorList>
    </citation>
    <scope>NUCLEOTIDE SEQUENCE</scope>
    <source>
        <strain evidence="6">QSvi11</strain>
    </source>
</reference>
<dbReference type="InterPro" id="IPR039131">
    <property type="entry name" value="NDUFAF1"/>
</dbReference>
<keyword evidence="4" id="KW-0143">Chaperone</keyword>
<dbReference type="AlphaFoldDB" id="A0A8J4PXH3"/>
<protein>
    <recommendedName>
        <fullName evidence="5">NADH:ubiquinone oxidoreductase intermediate-associated protein 30 domain-containing protein</fullName>
    </recommendedName>
</protein>
<evidence type="ECO:0000256" key="4">
    <source>
        <dbReference type="ARBA" id="ARBA00023186"/>
    </source>
</evidence>
<dbReference type="PANTHER" id="PTHR13194:SF18">
    <property type="entry name" value="COMPLEX I INTERMEDIATE-ASSOCIATED PROTEIN 30, MITOCHONDRIAL"/>
    <property type="match status" value="1"/>
</dbReference>
<dbReference type="SUPFAM" id="SSF49785">
    <property type="entry name" value="Galactose-binding domain-like"/>
    <property type="match status" value="1"/>
</dbReference>